<dbReference type="Proteomes" id="UP000292052">
    <property type="component" value="Unassembled WGS sequence"/>
</dbReference>
<gene>
    <name evidence="1" type="ORF">BDFB_011170</name>
</gene>
<evidence type="ECO:0000313" key="2">
    <source>
        <dbReference type="Proteomes" id="UP000292052"/>
    </source>
</evidence>
<organism evidence="1 2">
    <name type="scientific">Asbolus verrucosus</name>
    <name type="common">Desert ironclad beetle</name>
    <dbReference type="NCBI Taxonomy" id="1661398"/>
    <lineage>
        <taxon>Eukaryota</taxon>
        <taxon>Metazoa</taxon>
        <taxon>Ecdysozoa</taxon>
        <taxon>Arthropoda</taxon>
        <taxon>Hexapoda</taxon>
        <taxon>Insecta</taxon>
        <taxon>Pterygota</taxon>
        <taxon>Neoptera</taxon>
        <taxon>Endopterygota</taxon>
        <taxon>Coleoptera</taxon>
        <taxon>Polyphaga</taxon>
        <taxon>Cucujiformia</taxon>
        <taxon>Tenebrionidae</taxon>
        <taxon>Pimeliinae</taxon>
        <taxon>Asbolus</taxon>
    </lineage>
</organism>
<dbReference type="EMBL" id="QDEB01120867">
    <property type="protein sequence ID" value="RZB40237.1"/>
    <property type="molecule type" value="Genomic_DNA"/>
</dbReference>
<feature type="non-terminal residue" evidence="1">
    <location>
        <position position="1"/>
    </location>
</feature>
<keyword evidence="2" id="KW-1185">Reference proteome</keyword>
<reference evidence="1 2" key="1">
    <citation type="submission" date="2017-03" db="EMBL/GenBank/DDBJ databases">
        <title>Genome of the blue death feigning beetle - Asbolus verrucosus.</title>
        <authorList>
            <person name="Rider S.D."/>
        </authorList>
    </citation>
    <scope>NUCLEOTIDE SEQUENCE [LARGE SCALE GENOMIC DNA]</scope>
    <source>
        <strain evidence="1">Butters</strain>
        <tissue evidence="1">Head and leg muscle</tissue>
    </source>
</reference>
<sequence>LGIEKKFHFTLLINFMMTSFNLKTGQYPILHKAAYTYFISILSNESYAKHMASTILRLNSVGFLCLVEDGKLLGEKPF</sequence>
<name>A0A482VAE9_ASBVE</name>
<dbReference type="AlphaFoldDB" id="A0A482VAE9"/>
<accession>A0A482VAE9</accession>
<evidence type="ECO:0000313" key="1">
    <source>
        <dbReference type="EMBL" id="RZB40237.1"/>
    </source>
</evidence>
<protein>
    <submittedName>
        <fullName evidence="1">Uncharacterized protein</fullName>
    </submittedName>
</protein>
<comment type="caution">
    <text evidence="1">The sequence shown here is derived from an EMBL/GenBank/DDBJ whole genome shotgun (WGS) entry which is preliminary data.</text>
</comment>
<proteinExistence type="predicted"/>